<proteinExistence type="predicted"/>
<dbReference type="Proteomes" id="UP001054945">
    <property type="component" value="Unassembled WGS sequence"/>
</dbReference>
<protein>
    <submittedName>
        <fullName evidence="1">Uncharacterized protein</fullName>
    </submittedName>
</protein>
<sequence length="119" mass="13161">MWLYRFLVGWGGIPQKGTLSNLVVLVSSRGCVTVGRRGKEVRDFFWLLGGGSQPHAAGLLHFDGKRTILLPTVIVIAIAALQHKDRGGEFDFLARWLLLGLEGMRLGRNLLLSEYADLS</sequence>
<gene>
    <name evidence="1" type="ORF">CEXT_772001</name>
</gene>
<accession>A0AAV4MRD6</accession>
<dbReference type="EMBL" id="BPLR01002546">
    <property type="protein sequence ID" value="GIX74965.1"/>
    <property type="molecule type" value="Genomic_DNA"/>
</dbReference>
<reference evidence="1 2" key="1">
    <citation type="submission" date="2021-06" db="EMBL/GenBank/DDBJ databases">
        <title>Caerostris extrusa draft genome.</title>
        <authorList>
            <person name="Kono N."/>
            <person name="Arakawa K."/>
        </authorList>
    </citation>
    <scope>NUCLEOTIDE SEQUENCE [LARGE SCALE GENOMIC DNA]</scope>
</reference>
<evidence type="ECO:0000313" key="2">
    <source>
        <dbReference type="Proteomes" id="UP001054945"/>
    </source>
</evidence>
<evidence type="ECO:0000313" key="1">
    <source>
        <dbReference type="EMBL" id="GIX74965.1"/>
    </source>
</evidence>
<dbReference type="AlphaFoldDB" id="A0AAV4MRD6"/>
<name>A0AAV4MRD6_CAEEX</name>
<keyword evidence="2" id="KW-1185">Reference proteome</keyword>
<organism evidence="1 2">
    <name type="scientific">Caerostris extrusa</name>
    <name type="common">Bark spider</name>
    <name type="synonym">Caerostris bankana</name>
    <dbReference type="NCBI Taxonomy" id="172846"/>
    <lineage>
        <taxon>Eukaryota</taxon>
        <taxon>Metazoa</taxon>
        <taxon>Ecdysozoa</taxon>
        <taxon>Arthropoda</taxon>
        <taxon>Chelicerata</taxon>
        <taxon>Arachnida</taxon>
        <taxon>Araneae</taxon>
        <taxon>Araneomorphae</taxon>
        <taxon>Entelegynae</taxon>
        <taxon>Araneoidea</taxon>
        <taxon>Araneidae</taxon>
        <taxon>Caerostris</taxon>
    </lineage>
</organism>
<comment type="caution">
    <text evidence="1">The sequence shown here is derived from an EMBL/GenBank/DDBJ whole genome shotgun (WGS) entry which is preliminary data.</text>
</comment>